<dbReference type="Proteomes" id="UP001494588">
    <property type="component" value="Unassembled WGS sequence"/>
</dbReference>
<dbReference type="Gene3D" id="3.90.25.10">
    <property type="entry name" value="UDP-galactose 4-epimerase, domain 1"/>
    <property type="match status" value="1"/>
</dbReference>
<dbReference type="PANTHER" id="PTHR43162:SF1">
    <property type="entry name" value="PRESTALK A DIFFERENTIATION PROTEIN A"/>
    <property type="match status" value="1"/>
</dbReference>
<dbReference type="SUPFAM" id="SSF51735">
    <property type="entry name" value="NAD(P)-binding Rossmann-fold domains"/>
    <property type="match status" value="1"/>
</dbReference>
<dbReference type="EMBL" id="JAZHGC010000020">
    <property type="protein sequence ID" value="MEM5288651.1"/>
    <property type="molecule type" value="Genomic_DNA"/>
</dbReference>
<sequence>MYVIFGASGNVGRATATALRHAGHDVRAVVRNQAQQDMFTRIGCETVHADLDDEASLHRALDGAHAVQMLCPLPHRDPDPGSAMHRMIVTAARALREHPHLHVVALSDYGAELDEDTGITMLFHELEAAFKQNVPRLTLLRSAEHMHNWMRVLPAALATGRLPSLHHSLDRQFPTVAAQDVGVLAAHLLSEARDEDGVRIVSIEGPSRYDANDVARAFSEATGRDIAALALPRDEWTATLLRAGLSTNHAKLITDLYDAQNAGRIDVDPRTERRFGTTSLRDALAALTQTVNA</sequence>
<name>A0ABU9QGV4_9BURK</name>
<proteinExistence type="predicted"/>
<dbReference type="RefSeq" id="WP_201654658.1">
    <property type="nucleotide sequence ID" value="NZ_CAJHCS010000020.1"/>
</dbReference>
<evidence type="ECO:0000259" key="1">
    <source>
        <dbReference type="Pfam" id="PF13460"/>
    </source>
</evidence>
<organism evidence="2 3">
    <name type="scientific">Paraburkholderia sabiae</name>
    <dbReference type="NCBI Taxonomy" id="273251"/>
    <lineage>
        <taxon>Bacteria</taxon>
        <taxon>Pseudomonadati</taxon>
        <taxon>Pseudomonadota</taxon>
        <taxon>Betaproteobacteria</taxon>
        <taxon>Burkholderiales</taxon>
        <taxon>Burkholderiaceae</taxon>
        <taxon>Paraburkholderia</taxon>
    </lineage>
</organism>
<feature type="domain" description="NAD(P)-binding" evidence="1">
    <location>
        <begin position="6"/>
        <end position="161"/>
    </location>
</feature>
<evidence type="ECO:0000313" key="2">
    <source>
        <dbReference type="EMBL" id="MEM5288651.1"/>
    </source>
</evidence>
<comment type="caution">
    <text evidence="2">The sequence shown here is derived from an EMBL/GenBank/DDBJ whole genome shotgun (WGS) entry which is preliminary data.</text>
</comment>
<dbReference type="Pfam" id="PF13460">
    <property type="entry name" value="NAD_binding_10"/>
    <property type="match status" value="1"/>
</dbReference>
<reference evidence="2 3" key="1">
    <citation type="submission" date="2024-01" db="EMBL/GenBank/DDBJ databases">
        <title>The diversity of rhizobia nodulating Mimosa spp. in eleven states of Brazil covering several biomes is determined by host plant, location, and edaphic factors.</title>
        <authorList>
            <person name="Rouws L."/>
            <person name="Barauna A."/>
            <person name="Beukes C."/>
            <person name="De Faria S.M."/>
            <person name="Gross E."/>
            <person name="Dos Reis Junior F.B."/>
            <person name="Simon M."/>
            <person name="Maluk M."/>
            <person name="Odee D.W."/>
            <person name="Kenicer G."/>
            <person name="Young J.P.W."/>
            <person name="Reis V.M."/>
            <person name="Zilli J."/>
            <person name="James E.K."/>
        </authorList>
    </citation>
    <scope>NUCLEOTIDE SEQUENCE [LARGE SCALE GENOMIC DNA]</scope>
    <source>
        <strain evidence="2 3">JPY77</strain>
    </source>
</reference>
<dbReference type="InterPro" id="IPR016040">
    <property type="entry name" value="NAD(P)-bd_dom"/>
</dbReference>
<protein>
    <submittedName>
        <fullName evidence="2">NmrA family NAD(P)-binding protein</fullName>
    </submittedName>
</protein>
<dbReference type="InterPro" id="IPR051604">
    <property type="entry name" value="Ergot_Alk_Oxidoreductase"/>
</dbReference>
<evidence type="ECO:0000313" key="3">
    <source>
        <dbReference type="Proteomes" id="UP001494588"/>
    </source>
</evidence>
<accession>A0ABU9QGV4</accession>
<dbReference type="PANTHER" id="PTHR43162">
    <property type="match status" value="1"/>
</dbReference>
<keyword evidence="3" id="KW-1185">Reference proteome</keyword>
<dbReference type="InterPro" id="IPR036291">
    <property type="entry name" value="NAD(P)-bd_dom_sf"/>
</dbReference>
<gene>
    <name evidence="2" type="ORF">V4C55_23270</name>
</gene>
<dbReference type="Gene3D" id="3.40.50.720">
    <property type="entry name" value="NAD(P)-binding Rossmann-like Domain"/>
    <property type="match status" value="1"/>
</dbReference>